<evidence type="ECO:0000259" key="5">
    <source>
        <dbReference type="Pfam" id="PF08386"/>
    </source>
</evidence>
<evidence type="ECO:0000256" key="2">
    <source>
        <dbReference type="SAM" id="Phobius"/>
    </source>
</evidence>
<dbReference type="Pfam" id="PF00561">
    <property type="entry name" value="Abhydrolase_1"/>
    <property type="match status" value="1"/>
</dbReference>
<dbReference type="GO" id="GO:0004177">
    <property type="term" value="F:aminopeptidase activity"/>
    <property type="evidence" value="ECO:0007669"/>
    <property type="project" value="UniProtKB-EC"/>
</dbReference>
<feature type="transmembrane region" description="Helical" evidence="2">
    <location>
        <begin position="609"/>
        <end position="632"/>
    </location>
</feature>
<dbReference type="InterPro" id="IPR000073">
    <property type="entry name" value="AB_hydrolase_1"/>
</dbReference>
<dbReference type="InterPro" id="IPR029058">
    <property type="entry name" value="AB_hydrolase_fold"/>
</dbReference>
<feature type="signal peptide" evidence="3">
    <location>
        <begin position="1"/>
        <end position="25"/>
    </location>
</feature>
<accession>A0AB36NWY0</accession>
<comment type="caution">
    <text evidence="6">The sequence shown here is derived from an EMBL/GenBank/DDBJ whole genome shotgun (WGS) entry which is preliminary data.</text>
</comment>
<evidence type="ECO:0000256" key="3">
    <source>
        <dbReference type="SAM" id="SignalP"/>
    </source>
</evidence>
<dbReference type="AlphaFoldDB" id="A0AB36NWY0"/>
<feature type="domain" description="Peptidase S33 tripeptidyl aminopeptidase-like C-terminal" evidence="5">
    <location>
        <begin position="388"/>
        <end position="468"/>
    </location>
</feature>
<reference evidence="6 9" key="1">
    <citation type="submission" date="2016-11" db="EMBL/GenBank/DDBJ databases">
        <title>Whole genomes of Flavobacteriaceae.</title>
        <authorList>
            <person name="Stine C."/>
            <person name="Li C."/>
            <person name="Tadesse D."/>
        </authorList>
    </citation>
    <scope>NUCLEOTIDE SEQUENCE [LARGE SCALE GENOMIC DNA]</scope>
    <source>
        <strain evidence="6 9">ATCC 19366</strain>
    </source>
</reference>
<protein>
    <recommendedName>
        <fullName evidence="1">Proline iminopeptidase</fullName>
    </recommendedName>
</protein>
<feature type="transmembrane region" description="Helical" evidence="2">
    <location>
        <begin position="502"/>
        <end position="528"/>
    </location>
</feature>
<keyword evidence="2" id="KW-1133">Transmembrane helix</keyword>
<evidence type="ECO:0000313" key="7">
    <source>
        <dbReference type="EMBL" id="SHN14560.1"/>
    </source>
</evidence>
<name>A0AB36NWY0_9FLAO</name>
<dbReference type="GO" id="GO:0006508">
    <property type="term" value="P:proteolysis"/>
    <property type="evidence" value="ECO:0007669"/>
    <property type="project" value="InterPro"/>
</dbReference>
<feature type="domain" description="AB hydrolase-1" evidence="4">
    <location>
        <begin position="88"/>
        <end position="248"/>
    </location>
</feature>
<keyword evidence="2" id="KW-0812">Transmembrane</keyword>
<dbReference type="EMBL" id="MUHB01000049">
    <property type="protein sequence ID" value="OXA98129.1"/>
    <property type="molecule type" value="Genomic_DNA"/>
</dbReference>
<feature type="transmembrane region" description="Helical" evidence="2">
    <location>
        <begin position="540"/>
        <end position="561"/>
    </location>
</feature>
<dbReference type="GO" id="GO:0005737">
    <property type="term" value="C:cytoplasm"/>
    <property type="evidence" value="ECO:0007669"/>
    <property type="project" value="InterPro"/>
</dbReference>
<evidence type="ECO:0000256" key="1">
    <source>
        <dbReference type="ARBA" id="ARBA00021843"/>
    </source>
</evidence>
<dbReference type="InterPro" id="IPR005944">
    <property type="entry name" value="Pro_iminopeptidase"/>
</dbReference>
<keyword evidence="2" id="KW-0472">Membrane</keyword>
<dbReference type="InterPro" id="IPR013595">
    <property type="entry name" value="Pept_S33_TAP-like_C"/>
</dbReference>
<dbReference type="Proteomes" id="UP000198431">
    <property type="component" value="Unassembled WGS sequence"/>
</dbReference>
<dbReference type="SUPFAM" id="SSF53474">
    <property type="entry name" value="alpha/beta-Hydrolases"/>
    <property type="match status" value="1"/>
</dbReference>
<keyword evidence="7" id="KW-0378">Hydrolase</keyword>
<keyword evidence="3" id="KW-0732">Signal</keyword>
<keyword evidence="8" id="KW-1185">Reference proteome</keyword>
<organism evidence="6 9">
    <name type="scientific">Flavobacterium pectinovorum</name>
    <dbReference type="NCBI Taxonomy" id="29533"/>
    <lineage>
        <taxon>Bacteria</taxon>
        <taxon>Pseudomonadati</taxon>
        <taxon>Bacteroidota</taxon>
        <taxon>Flavobacteriia</taxon>
        <taxon>Flavobacteriales</taxon>
        <taxon>Flavobacteriaceae</taxon>
        <taxon>Flavobacterium</taxon>
    </lineage>
</organism>
<evidence type="ECO:0000313" key="9">
    <source>
        <dbReference type="Proteomes" id="UP000198431"/>
    </source>
</evidence>
<dbReference type="RefSeq" id="WP_073397959.1">
    <property type="nucleotide sequence ID" value="NZ_FRBX01000007.1"/>
</dbReference>
<feature type="chain" id="PRO_5044218015" description="Proline iminopeptidase" evidence="3">
    <location>
        <begin position="26"/>
        <end position="633"/>
    </location>
</feature>
<dbReference type="EMBL" id="FRBX01000007">
    <property type="protein sequence ID" value="SHN14560.1"/>
    <property type="molecule type" value="Genomic_DNA"/>
</dbReference>
<dbReference type="Proteomes" id="UP000184216">
    <property type="component" value="Unassembled WGS sequence"/>
</dbReference>
<dbReference type="Gene3D" id="3.40.50.1820">
    <property type="entry name" value="alpha/beta hydrolase"/>
    <property type="match status" value="1"/>
</dbReference>
<dbReference type="PANTHER" id="PTHR43722:SF1">
    <property type="entry name" value="PROLINE IMINOPEPTIDASE"/>
    <property type="match status" value="1"/>
</dbReference>
<dbReference type="Pfam" id="PF08386">
    <property type="entry name" value="Abhydrolase_4"/>
    <property type="match status" value="1"/>
</dbReference>
<proteinExistence type="predicted"/>
<gene>
    <name evidence="6" type="ORF">B0A72_23460</name>
    <name evidence="7" type="ORF">SAMN05444387_4313</name>
</gene>
<dbReference type="PANTHER" id="PTHR43722">
    <property type="entry name" value="PROLINE IMINOPEPTIDASE"/>
    <property type="match status" value="1"/>
</dbReference>
<evidence type="ECO:0000313" key="8">
    <source>
        <dbReference type="Proteomes" id="UP000184216"/>
    </source>
</evidence>
<evidence type="ECO:0000259" key="4">
    <source>
        <dbReference type="Pfam" id="PF00561"/>
    </source>
</evidence>
<evidence type="ECO:0000313" key="6">
    <source>
        <dbReference type="EMBL" id="OXA98129.1"/>
    </source>
</evidence>
<sequence>MRIKRDIKKLFICIIFFHLFLHVNAQNPNDYQLQTTASYFPDWKEVNSQNIKWYRFNVPENWENTSSNKTIKLAVAVLPCLKKSSKNVVHISGGPGGWCIGPIKKWLNHPLRNEANIILVDLRGTGFSEPALCPKLGEQILQVLAENNSTTKDINEIVNVSEQCKNDLIVKGIDIKAYNSLNISKDLHALKKSLGINKWFVYGISYGTYISQVYSDQFPNDFEGIILDSPINDINEYYKNNTFNYINSLNTLFKESKQKYPDLESKYYSVINKLSKKGIEVNVEKAIVQTEKFTYNADDFKIIIHQSLYNQQLIELIPLIINGFYKEDKFILANLVDAFSEALKRDFGTYYCVSCNDGFTDKSIAEYDKNASVFKKNKGGILFYRSDLSVCEEWGIGAKKINSAQKSNHIKALIFAGKYDPITPLYNGKEIAKKYKNSFLFEMPYGHATSFSKAGKGIVEHFVKTPDKKPEVKEKLSQIEFISDIKYNPGISKLAKSLNKPILLFLSPLIIALIIIFGTFLYCVFSIFRNKNKDLNLLKYLFIANSLLGMIVVFGFIWAIFQTSKYNLFILLFGLPEKYNFLFILNYIFIGTTIISVFYLLLKIKIIPYIEVVFSIAFSFILVIIYFSYWGIF</sequence>
<feature type="transmembrane region" description="Helical" evidence="2">
    <location>
        <begin position="581"/>
        <end position="602"/>
    </location>
</feature>
<reference evidence="7 8" key="2">
    <citation type="submission" date="2016-11" db="EMBL/GenBank/DDBJ databases">
        <authorList>
            <person name="Varghese N."/>
            <person name="Submissions S."/>
        </authorList>
    </citation>
    <scope>NUCLEOTIDE SEQUENCE [LARGE SCALE GENOMIC DNA]</scope>
    <source>
        <strain evidence="7 8">DSM 6368</strain>
    </source>
</reference>